<reference evidence="1" key="1">
    <citation type="submission" date="2021-06" db="EMBL/GenBank/DDBJ databases">
        <authorList>
            <person name="Kallberg Y."/>
            <person name="Tangrot J."/>
            <person name="Rosling A."/>
        </authorList>
    </citation>
    <scope>NUCLEOTIDE SEQUENCE</scope>
    <source>
        <strain evidence="1">UK204</strain>
    </source>
</reference>
<protein>
    <submittedName>
        <fullName evidence="1">9045_t:CDS:1</fullName>
    </submittedName>
</protein>
<dbReference type="AlphaFoldDB" id="A0A9N9D0F7"/>
<proteinExistence type="predicted"/>
<dbReference type="Proteomes" id="UP000789570">
    <property type="component" value="Unassembled WGS sequence"/>
</dbReference>
<gene>
    <name evidence="1" type="ORF">FCALED_LOCUS9647</name>
</gene>
<accession>A0A9N9D0F7</accession>
<evidence type="ECO:0000313" key="2">
    <source>
        <dbReference type="Proteomes" id="UP000789570"/>
    </source>
</evidence>
<keyword evidence="2" id="KW-1185">Reference proteome</keyword>
<comment type="caution">
    <text evidence="1">The sequence shown here is derived from an EMBL/GenBank/DDBJ whole genome shotgun (WGS) entry which is preliminary data.</text>
</comment>
<feature type="non-terminal residue" evidence="1">
    <location>
        <position position="1"/>
    </location>
</feature>
<evidence type="ECO:0000313" key="1">
    <source>
        <dbReference type="EMBL" id="CAG8622883.1"/>
    </source>
</evidence>
<sequence length="60" mass="6880">NYLREFKDKNQSSLVKRQYMCLAIICVNSEEVVVMALRSAMFLTFLELNTYAAVLAALFV</sequence>
<name>A0A9N9D0F7_9GLOM</name>
<dbReference type="EMBL" id="CAJVPQ010003265">
    <property type="protein sequence ID" value="CAG8622883.1"/>
    <property type="molecule type" value="Genomic_DNA"/>
</dbReference>
<organism evidence="1 2">
    <name type="scientific">Funneliformis caledonium</name>
    <dbReference type="NCBI Taxonomy" id="1117310"/>
    <lineage>
        <taxon>Eukaryota</taxon>
        <taxon>Fungi</taxon>
        <taxon>Fungi incertae sedis</taxon>
        <taxon>Mucoromycota</taxon>
        <taxon>Glomeromycotina</taxon>
        <taxon>Glomeromycetes</taxon>
        <taxon>Glomerales</taxon>
        <taxon>Glomeraceae</taxon>
        <taxon>Funneliformis</taxon>
    </lineage>
</organism>